<dbReference type="SUPFAM" id="SSF46785">
    <property type="entry name" value="Winged helix' DNA-binding domain"/>
    <property type="match status" value="1"/>
</dbReference>
<keyword evidence="1" id="KW-0805">Transcription regulation</keyword>
<protein>
    <submittedName>
        <fullName evidence="4">YafY family transcriptional regulator</fullName>
    </submittedName>
</protein>
<dbReference type="Pfam" id="PF25583">
    <property type="entry name" value="WCX"/>
    <property type="match status" value="1"/>
</dbReference>
<evidence type="ECO:0000313" key="5">
    <source>
        <dbReference type="Proteomes" id="UP000602284"/>
    </source>
</evidence>
<dbReference type="Pfam" id="PF13280">
    <property type="entry name" value="WYL"/>
    <property type="match status" value="1"/>
</dbReference>
<dbReference type="RefSeq" id="WP_201630264.1">
    <property type="nucleotide sequence ID" value="NZ_JAEQNB010000001.1"/>
</dbReference>
<reference evidence="4 5" key="1">
    <citation type="submission" date="2021-01" db="EMBL/GenBank/DDBJ databases">
        <title>Tumebacillus sp. strain ITR2 16S ribosomal RNA gene Genome sequencing and assembly.</title>
        <authorList>
            <person name="Kang M."/>
        </authorList>
    </citation>
    <scope>NUCLEOTIDE SEQUENCE [LARGE SCALE GENOMIC DNA]</scope>
    <source>
        <strain evidence="4 5">ITR2</strain>
    </source>
</reference>
<keyword evidence="5" id="KW-1185">Reference proteome</keyword>
<sequence>MNKTDRLLAIVLELQSREVVRAEDLATQFEISVRTIYRDIQALSEAGVPILGAPGTGYSLMDGYFLPPVSFTVEEAVTLLIGTDFIEQRFDDEYRVRGQAARRKIEALLSESVRKETSRLRKALRLLEPGKQVAASKERDSFKTIRRAIVDKRKIRFHYSKKIADSTGNHHSDRIVAPYGLVLVEGAWMLVAHCDLRQEIRHFRLSRMTQLLDLEDRFELPADFTLRDYQPSDDRHLRVHLRFTHDVADQVKESNHHLIEEMAEHQEGLDVILRVRHPDELMQWVLGWGANVRVMEPESFRNRIMEEAEKMLKRY</sequence>
<dbReference type="PIRSF" id="PIRSF016838">
    <property type="entry name" value="PafC"/>
    <property type="match status" value="1"/>
</dbReference>
<keyword evidence="2" id="KW-0804">Transcription</keyword>
<dbReference type="InterPro" id="IPR013196">
    <property type="entry name" value="HTH_11"/>
</dbReference>
<dbReference type="Pfam" id="PF08279">
    <property type="entry name" value="HTH_11"/>
    <property type="match status" value="1"/>
</dbReference>
<dbReference type="InterPro" id="IPR026881">
    <property type="entry name" value="WYL_dom"/>
</dbReference>
<dbReference type="InterPro" id="IPR028349">
    <property type="entry name" value="PafC-like"/>
</dbReference>
<dbReference type="EMBL" id="JAEQNB010000001">
    <property type="protein sequence ID" value="MBL0385129.1"/>
    <property type="molecule type" value="Genomic_DNA"/>
</dbReference>
<evidence type="ECO:0000313" key="4">
    <source>
        <dbReference type="EMBL" id="MBL0385129.1"/>
    </source>
</evidence>
<evidence type="ECO:0000256" key="2">
    <source>
        <dbReference type="ARBA" id="ARBA00023163"/>
    </source>
</evidence>
<dbReference type="InterPro" id="IPR001034">
    <property type="entry name" value="DeoR_HTH"/>
</dbReference>
<dbReference type="InterPro" id="IPR036388">
    <property type="entry name" value="WH-like_DNA-bd_sf"/>
</dbReference>
<comment type="caution">
    <text evidence="4">The sequence shown here is derived from an EMBL/GenBank/DDBJ whole genome shotgun (WGS) entry which is preliminary data.</text>
</comment>
<dbReference type="InterPro" id="IPR051534">
    <property type="entry name" value="CBASS_pafABC_assoc_protein"/>
</dbReference>
<dbReference type="PANTHER" id="PTHR34580:SF1">
    <property type="entry name" value="PROTEIN PAFC"/>
    <property type="match status" value="1"/>
</dbReference>
<dbReference type="PROSITE" id="PS51000">
    <property type="entry name" value="HTH_DEOR_2"/>
    <property type="match status" value="1"/>
</dbReference>
<dbReference type="InterPro" id="IPR036390">
    <property type="entry name" value="WH_DNA-bd_sf"/>
</dbReference>
<feature type="domain" description="HTH deoR-type" evidence="3">
    <location>
        <begin position="3"/>
        <end position="58"/>
    </location>
</feature>
<accession>A0ABS1J522</accession>
<name>A0ABS1J522_9BACL</name>
<dbReference type="PROSITE" id="PS52050">
    <property type="entry name" value="WYL"/>
    <property type="match status" value="1"/>
</dbReference>
<dbReference type="PANTHER" id="PTHR34580">
    <property type="match status" value="1"/>
</dbReference>
<gene>
    <name evidence="4" type="ORF">JJB07_00595</name>
</gene>
<dbReference type="Proteomes" id="UP000602284">
    <property type="component" value="Unassembled WGS sequence"/>
</dbReference>
<evidence type="ECO:0000256" key="1">
    <source>
        <dbReference type="ARBA" id="ARBA00023015"/>
    </source>
</evidence>
<proteinExistence type="predicted"/>
<dbReference type="InterPro" id="IPR057727">
    <property type="entry name" value="WCX_dom"/>
</dbReference>
<evidence type="ECO:0000259" key="3">
    <source>
        <dbReference type="PROSITE" id="PS51000"/>
    </source>
</evidence>
<organism evidence="4 5">
    <name type="scientific">Tumebacillus amylolyticus</name>
    <dbReference type="NCBI Taxonomy" id="2801339"/>
    <lineage>
        <taxon>Bacteria</taxon>
        <taxon>Bacillati</taxon>
        <taxon>Bacillota</taxon>
        <taxon>Bacilli</taxon>
        <taxon>Bacillales</taxon>
        <taxon>Alicyclobacillaceae</taxon>
        <taxon>Tumebacillus</taxon>
    </lineage>
</organism>
<dbReference type="Gene3D" id="1.10.10.10">
    <property type="entry name" value="Winged helix-like DNA-binding domain superfamily/Winged helix DNA-binding domain"/>
    <property type="match status" value="1"/>
</dbReference>